<gene>
    <name evidence="2" type="ORF">AQUCO_03400287v1</name>
</gene>
<dbReference type="Proteomes" id="UP000230069">
    <property type="component" value="Unassembled WGS sequence"/>
</dbReference>
<dbReference type="PANTHER" id="PTHR33401">
    <property type="entry name" value="LIGHT-HARVESTING COMPLEX-LIKE PROTEIN OHP2, CHLOROPLASTIC"/>
    <property type="match status" value="1"/>
</dbReference>
<dbReference type="STRING" id="218851.A0A2G5CZC6"/>
<name>A0A2G5CZC6_AQUCA</name>
<sequence>MENNHMNHNSTLSSLDPPKIEIVDKEEQVEEEEDEESKTLLSPRRRGGMSKNPKKARQKVQWNDRTGNKLVEILEFQPSDASDTDDDDLDSCICTIM</sequence>
<evidence type="ECO:0000256" key="1">
    <source>
        <dbReference type="SAM" id="MobiDB-lite"/>
    </source>
</evidence>
<protein>
    <submittedName>
        <fullName evidence="2">Uncharacterized protein</fullName>
    </submittedName>
</protein>
<keyword evidence="3" id="KW-1185">Reference proteome</keyword>
<feature type="compositionally biased region" description="Acidic residues" evidence="1">
    <location>
        <begin position="27"/>
        <end position="36"/>
    </location>
</feature>
<dbReference type="EMBL" id="KZ305051">
    <property type="protein sequence ID" value="PIA36277.1"/>
    <property type="molecule type" value="Genomic_DNA"/>
</dbReference>
<reference evidence="2 3" key="1">
    <citation type="submission" date="2017-09" db="EMBL/GenBank/DDBJ databases">
        <title>WGS assembly of Aquilegia coerulea Goldsmith.</title>
        <authorList>
            <person name="Hodges S."/>
            <person name="Kramer E."/>
            <person name="Nordborg M."/>
            <person name="Tomkins J."/>
            <person name="Borevitz J."/>
            <person name="Derieg N."/>
            <person name="Yan J."/>
            <person name="Mihaltcheva S."/>
            <person name="Hayes R.D."/>
            <person name="Rokhsar D."/>
        </authorList>
    </citation>
    <scope>NUCLEOTIDE SEQUENCE [LARGE SCALE GENOMIC DNA]</scope>
    <source>
        <strain evidence="3">cv. Goldsmith</strain>
    </source>
</reference>
<dbReference type="FunCoup" id="A0A2G5CZC6">
    <property type="interactions" value="846"/>
</dbReference>
<proteinExistence type="predicted"/>
<evidence type="ECO:0000313" key="2">
    <source>
        <dbReference type="EMBL" id="PIA36277.1"/>
    </source>
</evidence>
<dbReference type="AlphaFoldDB" id="A0A2G5CZC6"/>
<dbReference type="PANTHER" id="PTHR33401:SF2">
    <property type="entry name" value="OS03G0138400 PROTEIN"/>
    <property type="match status" value="1"/>
</dbReference>
<dbReference type="EMBL" id="KZ305051">
    <property type="protein sequence ID" value="PIA36276.1"/>
    <property type="molecule type" value="Genomic_DNA"/>
</dbReference>
<feature type="compositionally biased region" description="Polar residues" evidence="1">
    <location>
        <begin position="1"/>
        <end position="14"/>
    </location>
</feature>
<organism evidence="2 3">
    <name type="scientific">Aquilegia coerulea</name>
    <name type="common">Rocky mountain columbine</name>
    <dbReference type="NCBI Taxonomy" id="218851"/>
    <lineage>
        <taxon>Eukaryota</taxon>
        <taxon>Viridiplantae</taxon>
        <taxon>Streptophyta</taxon>
        <taxon>Embryophyta</taxon>
        <taxon>Tracheophyta</taxon>
        <taxon>Spermatophyta</taxon>
        <taxon>Magnoliopsida</taxon>
        <taxon>Ranunculales</taxon>
        <taxon>Ranunculaceae</taxon>
        <taxon>Thalictroideae</taxon>
        <taxon>Aquilegia</taxon>
    </lineage>
</organism>
<accession>A0A2G5CZC6</accession>
<feature type="compositionally biased region" description="Basic residues" evidence="1">
    <location>
        <begin position="43"/>
        <end position="58"/>
    </location>
</feature>
<feature type="region of interest" description="Disordered" evidence="1">
    <location>
        <begin position="1"/>
        <end position="63"/>
    </location>
</feature>
<dbReference type="OrthoDB" id="773814at2759"/>
<evidence type="ECO:0000313" key="3">
    <source>
        <dbReference type="Proteomes" id="UP000230069"/>
    </source>
</evidence>